<dbReference type="InterPro" id="IPR036259">
    <property type="entry name" value="MFS_trans_sf"/>
</dbReference>
<feature type="transmembrane region" description="Helical" evidence="4">
    <location>
        <begin position="182"/>
        <end position="204"/>
    </location>
</feature>
<evidence type="ECO:0000313" key="7">
    <source>
        <dbReference type="Proteomes" id="UP000214600"/>
    </source>
</evidence>
<proteinExistence type="predicted"/>
<evidence type="ECO:0000256" key="2">
    <source>
        <dbReference type="ARBA" id="ARBA00022989"/>
    </source>
</evidence>
<feature type="transmembrane region" description="Helical" evidence="4">
    <location>
        <begin position="383"/>
        <end position="404"/>
    </location>
</feature>
<dbReference type="RefSeq" id="WP_089451278.1">
    <property type="nucleotide sequence ID" value="NZ_NKFA01000006.1"/>
</dbReference>
<protein>
    <submittedName>
        <fullName evidence="6">MFS transporter</fullName>
    </submittedName>
</protein>
<dbReference type="PANTHER" id="PTHR23521:SF3">
    <property type="entry name" value="MFS TRANSPORTER"/>
    <property type="match status" value="1"/>
</dbReference>
<gene>
    <name evidence="6" type="ORF">CFB84_15935</name>
</gene>
<dbReference type="PROSITE" id="PS50850">
    <property type="entry name" value="MFS"/>
    <property type="match status" value="1"/>
</dbReference>
<dbReference type="Gene3D" id="1.20.1250.20">
    <property type="entry name" value="MFS general substrate transporter like domains"/>
    <property type="match status" value="2"/>
</dbReference>
<feature type="transmembrane region" description="Helical" evidence="4">
    <location>
        <begin position="64"/>
        <end position="84"/>
    </location>
</feature>
<dbReference type="EMBL" id="NKFA01000006">
    <property type="protein sequence ID" value="OXI46298.1"/>
    <property type="molecule type" value="Genomic_DNA"/>
</dbReference>
<feature type="domain" description="Major facilitator superfamily (MFS) profile" evidence="5">
    <location>
        <begin position="225"/>
        <end position="420"/>
    </location>
</feature>
<evidence type="ECO:0000256" key="4">
    <source>
        <dbReference type="SAM" id="Phobius"/>
    </source>
</evidence>
<sequence>MDRTSPYDAPAAGPRAERCVTRGKLPSLVIVLFAQVAAMGVWFSSTTAMALIKLSHAIAPFDEAMLTSAVQLGFVAGTIVSATLSLPDRHDLRRLFMGSALVAALATGLLAVLPPTGTPVVVLRFVTGMCMAGVYPVGIRLVATWANADLGLLIGLLVGALTLGSASPHLVAGMPGLDWRLIYLVAAGFALLAAIAIGFAGIGPNLKRAARIDVRKVTQAWRNPAVRLANLGYLGHMWELYAMWAWLGLFLQQTLASHGVAGYRSKAEALTFAVIAFGAAGAWAGGWLADRVGRTLVTIGAMAVSATCAATIGWLSGAPLALVVAVAFVWGFSVIADSAQFSASVAELAEPTSVGTLLTAQTCAGFLVTLVSIHLVPDVVAQLGWRGGMGILAIGPALGCLAMWRLRRHPDSRRMAGGKR</sequence>
<feature type="transmembrane region" description="Helical" evidence="4">
    <location>
        <begin position="96"/>
        <end position="115"/>
    </location>
</feature>
<reference evidence="6 7" key="2">
    <citation type="submission" date="2017-08" db="EMBL/GenBank/DDBJ databases">
        <title>WGS of novel Burkholderia cepaca complex species.</title>
        <authorList>
            <person name="Lipuma J."/>
            <person name="Spilker T."/>
        </authorList>
    </citation>
    <scope>NUCLEOTIDE SEQUENCE [LARGE SCALE GENOMIC DNA]</scope>
    <source>
        <strain evidence="6 7">AU17325</strain>
    </source>
</reference>
<evidence type="ECO:0000256" key="3">
    <source>
        <dbReference type="ARBA" id="ARBA00023136"/>
    </source>
</evidence>
<dbReference type="InterPro" id="IPR011701">
    <property type="entry name" value="MFS"/>
</dbReference>
<name>A0A228IVK2_9BURK</name>
<reference evidence="7" key="1">
    <citation type="submission" date="2017-06" db="EMBL/GenBank/DDBJ databases">
        <authorList>
            <person name="LiPuma J."/>
            <person name="Spilker T."/>
        </authorList>
    </citation>
    <scope>NUCLEOTIDE SEQUENCE [LARGE SCALE GENOMIC DNA]</scope>
    <source>
        <strain evidence="7">AU17325</strain>
    </source>
</reference>
<comment type="caution">
    <text evidence="6">The sequence shown here is derived from an EMBL/GenBank/DDBJ whole genome shotgun (WGS) entry which is preliminary data.</text>
</comment>
<dbReference type="InterPro" id="IPR020846">
    <property type="entry name" value="MFS_dom"/>
</dbReference>
<dbReference type="AlphaFoldDB" id="A0A228IVK2"/>
<feature type="transmembrane region" description="Helical" evidence="4">
    <location>
        <begin position="321"/>
        <end position="342"/>
    </location>
</feature>
<dbReference type="Proteomes" id="UP000214600">
    <property type="component" value="Unassembled WGS sequence"/>
</dbReference>
<evidence type="ECO:0000256" key="1">
    <source>
        <dbReference type="ARBA" id="ARBA00022692"/>
    </source>
</evidence>
<feature type="transmembrane region" description="Helical" evidence="4">
    <location>
        <begin position="25"/>
        <end position="44"/>
    </location>
</feature>
<keyword evidence="1 4" id="KW-0812">Transmembrane</keyword>
<dbReference type="Pfam" id="PF07690">
    <property type="entry name" value="MFS_1"/>
    <property type="match status" value="1"/>
</dbReference>
<evidence type="ECO:0000313" key="6">
    <source>
        <dbReference type="EMBL" id="OXI46298.1"/>
    </source>
</evidence>
<keyword evidence="2 4" id="KW-1133">Transmembrane helix</keyword>
<feature type="transmembrane region" description="Helical" evidence="4">
    <location>
        <begin position="150"/>
        <end position="170"/>
    </location>
</feature>
<organism evidence="6 7">
    <name type="scientific">Burkholderia aenigmatica</name>
    <dbReference type="NCBI Taxonomy" id="2015348"/>
    <lineage>
        <taxon>Bacteria</taxon>
        <taxon>Pseudomonadati</taxon>
        <taxon>Pseudomonadota</taxon>
        <taxon>Betaproteobacteria</taxon>
        <taxon>Burkholderiales</taxon>
        <taxon>Burkholderiaceae</taxon>
        <taxon>Burkholderia</taxon>
        <taxon>Burkholderia cepacia complex</taxon>
    </lineage>
</organism>
<feature type="transmembrane region" description="Helical" evidence="4">
    <location>
        <begin position="121"/>
        <end position="143"/>
    </location>
</feature>
<dbReference type="GO" id="GO:0005886">
    <property type="term" value="C:plasma membrane"/>
    <property type="evidence" value="ECO:0007669"/>
    <property type="project" value="TreeGrafter"/>
</dbReference>
<feature type="transmembrane region" description="Helical" evidence="4">
    <location>
        <begin position="269"/>
        <end position="289"/>
    </location>
</feature>
<accession>A0A228IVK2</accession>
<dbReference type="OrthoDB" id="9781976at2"/>
<keyword evidence="3 4" id="KW-0472">Membrane</keyword>
<dbReference type="SUPFAM" id="SSF103473">
    <property type="entry name" value="MFS general substrate transporter"/>
    <property type="match status" value="1"/>
</dbReference>
<dbReference type="GO" id="GO:0022857">
    <property type="term" value="F:transmembrane transporter activity"/>
    <property type="evidence" value="ECO:0007669"/>
    <property type="project" value="InterPro"/>
</dbReference>
<dbReference type="PANTHER" id="PTHR23521">
    <property type="entry name" value="TRANSPORTER MFS SUPERFAMILY"/>
    <property type="match status" value="1"/>
</dbReference>
<feature type="transmembrane region" description="Helical" evidence="4">
    <location>
        <begin position="225"/>
        <end position="249"/>
    </location>
</feature>
<feature type="transmembrane region" description="Helical" evidence="4">
    <location>
        <begin position="354"/>
        <end position="377"/>
    </location>
</feature>
<evidence type="ECO:0000259" key="5">
    <source>
        <dbReference type="PROSITE" id="PS50850"/>
    </source>
</evidence>